<evidence type="ECO:0000313" key="3">
    <source>
        <dbReference type="EMBL" id="MFC4267496.1"/>
    </source>
</evidence>
<gene>
    <name evidence="3" type="ORF">ACFOWD_01150</name>
</gene>
<feature type="domain" description="DUF3857" evidence="2">
    <location>
        <begin position="71"/>
        <end position="207"/>
    </location>
</feature>
<dbReference type="Gene3D" id="2.60.40.3140">
    <property type="match status" value="1"/>
</dbReference>
<organism evidence="3 4">
    <name type="scientific">Polaribacter marinivivus</name>
    <dbReference type="NCBI Taxonomy" id="1524260"/>
    <lineage>
        <taxon>Bacteria</taxon>
        <taxon>Pseudomonadati</taxon>
        <taxon>Bacteroidota</taxon>
        <taxon>Flavobacteriia</taxon>
        <taxon>Flavobacteriales</taxon>
        <taxon>Flavobacteriaceae</taxon>
    </lineage>
</organism>
<protein>
    <submittedName>
        <fullName evidence="3">DUF3857 domain-containing protein</fullName>
    </submittedName>
</protein>
<dbReference type="Gene3D" id="2.60.120.1130">
    <property type="match status" value="1"/>
</dbReference>
<comment type="caution">
    <text evidence="3">The sequence shown here is derived from an EMBL/GenBank/DDBJ whole genome shotgun (WGS) entry which is preliminary data.</text>
</comment>
<sequence>MKQVLVIALLIMCQFLSAQDYKFGKVSKAELEEEFYPLDSTADAAYLYKYRRTYYNYRNSKGLEILNEFVYRTKIYTKEGFKYANINIPYVNPEEGESEKISDLKAYTYNIDENGKITKDKLDKDGIFDEKISKFRHLKKITMPNLKEGSVIEIQYTLKSPYLQYIDDLEFQYGIPVKKFSATIENPDWYIFAQKSKGFYAVEPVQSKYGSSFTIRSKQTIDTNYSRNNRAGGGKTSSTYYSNNKIDVTYNVNKYEAENIPALKDDEPFVSNINNYRGGIKFELVATRFPNQMPKNLSTSWDNVAKQIFKSENFGGELEKTNYFENDIAPLIANTKSNEEVIATIFEFVKRKVKWNGYLNKYTNKGVKKAYKDNEGNAAEINLMLTAMLRYAKLNAYPVLISSKGNGTPLFPTLRGFDYVISLVQFADNSYVLLDATDPYSLPNVLPTRALNWNGRVVTKDGSSSWVKLTTNKHALEENMVMVKLTDDLEVEGLVRTKLDNLNALSFRKNYNHIKEEDLRAKFEEDNNLDVEDFKIVNKENLAKPITRNVKFTSEDLIEEINGKLYIEPLLFLTRNTNPFKLEERKFPVDFTTAWKDVNKVSIQIPEGYKIEQTPEPMAIALPDNIGVFKFQVTSRGNKINTISILQFNKALIGAQYYTFLKDFYSKLVQKETEKIVLTKI</sequence>
<dbReference type="EMBL" id="JBHSCY010000001">
    <property type="protein sequence ID" value="MFC4267496.1"/>
    <property type="molecule type" value="Genomic_DNA"/>
</dbReference>
<dbReference type="Proteomes" id="UP001595826">
    <property type="component" value="Unassembled WGS sequence"/>
</dbReference>
<name>A0ABV8R541_9FLAO</name>
<evidence type="ECO:0000259" key="2">
    <source>
        <dbReference type="Pfam" id="PF12969"/>
    </source>
</evidence>
<reference evidence="4" key="1">
    <citation type="journal article" date="2019" name="Int. J. Syst. Evol. Microbiol.">
        <title>The Global Catalogue of Microorganisms (GCM) 10K type strain sequencing project: providing services to taxonomists for standard genome sequencing and annotation.</title>
        <authorList>
            <consortium name="The Broad Institute Genomics Platform"/>
            <consortium name="The Broad Institute Genome Sequencing Center for Infectious Disease"/>
            <person name="Wu L."/>
            <person name="Ma J."/>
        </authorList>
    </citation>
    <scope>NUCLEOTIDE SEQUENCE [LARGE SCALE GENOMIC DNA]</scope>
    <source>
        <strain evidence="4">CECT 8655</strain>
    </source>
</reference>
<accession>A0ABV8R541</accession>
<evidence type="ECO:0000313" key="4">
    <source>
        <dbReference type="Proteomes" id="UP001595826"/>
    </source>
</evidence>
<keyword evidence="1" id="KW-0732">Signal</keyword>
<keyword evidence="4" id="KW-1185">Reference proteome</keyword>
<dbReference type="InterPro" id="IPR024618">
    <property type="entry name" value="DUF3857"/>
</dbReference>
<dbReference type="Pfam" id="PF12969">
    <property type="entry name" value="DUF3857"/>
    <property type="match status" value="1"/>
</dbReference>
<feature type="signal peptide" evidence="1">
    <location>
        <begin position="1"/>
        <end position="18"/>
    </location>
</feature>
<proteinExistence type="predicted"/>
<dbReference type="Gene3D" id="3.10.620.30">
    <property type="match status" value="1"/>
</dbReference>
<feature type="chain" id="PRO_5045259217" evidence="1">
    <location>
        <begin position="19"/>
        <end position="681"/>
    </location>
</feature>
<dbReference type="RefSeq" id="WP_377407415.1">
    <property type="nucleotide sequence ID" value="NZ_JBHSCY010000001.1"/>
</dbReference>
<evidence type="ECO:0000256" key="1">
    <source>
        <dbReference type="SAM" id="SignalP"/>
    </source>
</evidence>